<evidence type="ECO:0000313" key="3">
    <source>
        <dbReference type="Proteomes" id="UP000308199"/>
    </source>
</evidence>
<protein>
    <submittedName>
        <fullName evidence="2">Uncharacterized protein</fullName>
    </submittedName>
</protein>
<sequence length="501" mass="56129">MESLNEPLVDSDNPLYCPDISAHQFLSSIRLFQASVEDPTRFSYFHRLCLALGSNELHDSPQPSDSSTFLRHVFNPKDTNTTTNMPVKKIKKEQQELRLSASTKSLKRQPDTLSSDSSDALHTKPFKRVKRSSSQIDMSFVLSAKADRLRFSDDKWKPDASDYDGKCPISFPTEEMFWPDGESKSTALERFTEESEPATQTEVLKILKEDLHGPELGPETPGSISSIVKHLDALLPGVRLGSQLDAVATTHQDIVNLLGIKGHLNPRILSLFQKANVYAVNLTESMADADGLNLLRNDTLKVFRSPDSFQQLRKIVLSDVHLSDNDLTKLSDLPRLETLFLDDTQIGDEAVMHLVALKHTLVHVELSWNKLITDDAIPSLCALSLLTFLSLKGTSITVKGLRKLAGVVKDRGRKISLILPSACEEYFCNLNEEYEVNITAPLICDPVAYSELKTNLVAHTARNASIKREGSKDEVQKRLRKLLERRQRDMVVQCFMVAGFK</sequence>
<dbReference type="InterPro" id="IPR032675">
    <property type="entry name" value="LRR_dom_sf"/>
</dbReference>
<evidence type="ECO:0000313" key="2">
    <source>
        <dbReference type="EMBL" id="THH09152.1"/>
    </source>
</evidence>
<proteinExistence type="predicted"/>
<dbReference type="PROSITE" id="PS51450">
    <property type="entry name" value="LRR"/>
    <property type="match status" value="1"/>
</dbReference>
<dbReference type="EMBL" id="SGPK01000073">
    <property type="protein sequence ID" value="THH09152.1"/>
    <property type="molecule type" value="Genomic_DNA"/>
</dbReference>
<feature type="region of interest" description="Disordered" evidence="1">
    <location>
        <begin position="100"/>
        <end position="127"/>
    </location>
</feature>
<dbReference type="OrthoDB" id="120976at2759"/>
<feature type="region of interest" description="Disordered" evidence="1">
    <location>
        <begin position="60"/>
        <end position="84"/>
    </location>
</feature>
<comment type="caution">
    <text evidence="2">The sequence shown here is derived from an EMBL/GenBank/DDBJ whole genome shotgun (WGS) entry which is preliminary data.</text>
</comment>
<feature type="compositionally biased region" description="Polar residues" evidence="1">
    <location>
        <begin position="111"/>
        <end position="120"/>
    </location>
</feature>
<name>A0A4S4LBP7_9AGAM</name>
<dbReference type="Gene3D" id="3.80.10.10">
    <property type="entry name" value="Ribonuclease Inhibitor"/>
    <property type="match status" value="1"/>
</dbReference>
<organism evidence="2 3">
    <name type="scientific">Phellinidium pouzarii</name>
    <dbReference type="NCBI Taxonomy" id="167371"/>
    <lineage>
        <taxon>Eukaryota</taxon>
        <taxon>Fungi</taxon>
        <taxon>Dikarya</taxon>
        <taxon>Basidiomycota</taxon>
        <taxon>Agaricomycotina</taxon>
        <taxon>Agaricomycetes</taxon>
        <taxon>Hymenochaetales</taxon>
        <taxon>Hymenochaetaceae</taxon>
        <taxon>Phellinidium</taxon>
    </lineage>
</organism>
<reference evidence="2 3" key="1">
    <citation type="submission" date="2019-02" db="EMBL/GenBank/DDBJ databases">
        <title>Genome sequencing of the rare red list fungi Phellinidium pouzarii.</title>
        <authorList>
            <person name="Buettner E."/>
            <person name="Kellner H."/>
        </authorList>
    </citation>
    <scope>NUCLEOTIDE SEQUENCE [LARGE SCALE GENOMIC DNA]</scope>
    <source>
        <strain evidence="2 3">DSM 108285</strain>
    </source>
</reference>
<accession>A0A4S4LBP7</accession>
<keyword evidence="3" id="KW-1185">Reference proteome</keyword>
<dbReference type="Proteomes" id="UP000308199">
    <property type="component" value="Unassembled WGS sequence"/>
</dbReference>
<dbReference type="SUPFAM" id="SSF52047">
    <property type="entry name" value="RNI-like"/>
    <property type="match status" value="1"/>
</dbReference>
<evidence type="ECO:0000256" key="1">
    <source>
        <dbReference type="SAM" id="MobiDB-lite"/>
    </source>
</evidence>
<dbReference type="AlphaFoldDB" id="A0A4S4LBP7"/>
<dbReference type="InterPro" id="IPR001611">
    <property type="entry name" value="Leu-rich_rpt"/>
</dbReference>
<gene>
    <name evidence="2" type="ORF">EW145_g2204</name>
</gene>